<feature type="transmembrane region" description="Helical" evidence="1">
    <location>
        <begin position="12"/>
        <end position="28"/>
    </location>
</feature>
<sequence>MFVTMNIDVTKKLHFIYFIVFVVVVVFLKKKHCSPLPHYLQRPKVKYYDPVLSKCFFNGPANFETRETAEID</sequence>
<dbReference type="EMBL" id="GHJT01010877">
    <property type="protein sequence ID" value="MOY44848.1"/>
    <property type="molecule type" value="Transcribed_RNA"/>
</dbReference>
<name>A0A4D5S5I2_IXOSC</name>
<keyword evidence="1" id="KW-0812">Transmembrane</keyword>
<accession>A0A4D5S5I2</accession>
<dbReference type="AlphaFoldDB" id="A0A4D5S5I2"/>
<evidence type="ECO:0000313" key="2">
    <source>
        <dbReference type="EMBL" id="MOY44848.1"/>
    </source>
</evidence>
<proteinExistence type="predicted"/>
<protein>
    <submittedName>
        <fullName evidence="2">Uncharacterized protein</fullName>
    </submittedName>
</protein>
<evidence type="ECO:0000256" key="1">
    <source>
        <dbReference type="SAM" id="Phobius"/>
    </source>
</evidence>
<reference evidence="2" key="1">
    <citation type="submission" date="2019-04" db="EMBL/GenBank/DDBJ databases">
        <title>An insight into the mialome of Ixodes scapularis.</title>
        <authorList>
            <person name="Ribeiro J.M."/>
            <person name="Mather T.N."/>
            <person name="Karim S."/>
        </authorList>
    </citation>
    <scope>NUCLEOTIDE SEQUENCE</scope>
</reference>
<keyword evidence="1" id="KW-0472">Membrane</keyword>
<organism evidence="2">
    <name type="scientific">Ixodes scapularis</name>
    <name type="common">Black-legged tick</name>
    <name type="synonym">Deer tick</name>
    <dbReference type="NCBI Taxonomy" id="6945"/>
    <lineage>
        <taxon>Eukaryota</taxon>
        <taxon>Metazoa</taxon>
        <taxon>Ecdysozoa</taxon>
        <taxon>Arthropoda</taxon>
        <taxon>Chelicerata</taxon>
        <taxon>Arachnida</taxon>
        <taxon>Acari</taxon>
        <taxon>Parasitiformes</taxon>
        <taxon>Ixodida</taxon>
        <taxon>Ixodoidea</taxon>
        <taxon>Ixodidae</taxon>
        <taxon>Ixodinae</taxon>
        <taxon>Ixodes</taxon>
    </lineage>
</organism>
<keyword evidence="1" id="KW-1133">Transmembrane helix</keyword>